<keyword evidence="2" id="KW-1185">Reference proteome</keyword>
<dbReference type="EMBL" id="CM002926">
    <property type="protein sequence ID" value="KGN49705.1"/>
    <property type="molecule type" value="Genomic_DNA"/>
</dbReference>
<reference evidence="1 2" key="1">
    <citation type="journal article" date="2009" name="Nat. Genet.">
        <title>The genome of the cucumber, Cucumis sativus L.</title>
        <authorList>
            <person name="Huang S."/>
            <person name="Li R."/>
            <person name="Zhang Z."/>
            <person name="Li L."/>
            <person name="Gu X."/>
            <person name="Fan W."/>
            <person name="Lucas W.J."/>
            <person name="Wang X."/>
            <person name="Xie B."/>
            <person name="Ni P."/>
            <person name="Ren Y."/>
            <person name="Zhu H."/>
            <person name="Li J."/>
            <person name="Lin K."/>
            <person name="Jin W."/>
            <person name="Fei Z."/>
            <person name="Li G."/>
            <person name="Staub J."/>
            <person name="Kilian A."/>
            <person name="van der Vossen E.A."/>
            <person name="Wu Y."/>
            <person name="Guo J."/>
            <person name="He J."/>
            <person name="Jia Z."/>
            <person name="Ren Y."/>
            <person name="Tian G."/>
            <person name="Lu Y."/>
            <person name="Ruan J."/>
            <person name="Qian W."/>
            <person name="Wang M."/>
            <person name="Huang Q."/>
            <person name="Li B."/>
            <person name="Xuan Z."/>
            <person name="Cao J."/>
            <person name="Asan"/>
            <person name="Wu Z."/>
            <person name="Zhang J."/>
            <person name="Cai Q."/>
            <person name="Bai Y."/>
            <person name="Zhao B."/>
            <person name="Han Y."/>
            <person name="Li Y."/>
            <person name="Li X."/>
            <person name="Wang S."/>
            <person name="Shi Q."/>
            <person name="Liu S."/>
            <person name="Cho W.K."/>
            <person name="Kim J.Y."/>
            <person name="Xu Y."/>
            <person name="Heller-Uszynska K."/>
            <person name="Miao H."/>
            <person name="Cheng Z."/>
            <person name="Zhang S."/>
            <person name="Wu J."/>
            <person name="Yang Y."/>
            <person name="Kang H."/>
            <person name="Li M."/>
            <person name="Liang H."/>
            <person name="Ren X."/>
            <person name="Shi Z."/>
            <person name="Wen M."/>
            <person name="Jian M."/>
            <person name="Yang H."/>
            <person name="Zhang G."/>
            <person name="Yang Z."/>
            <person name="Chen R."/>
            <person name="Liu S."/>
            <person name="Li J."/>
            <person name="Ma L."/>
            <person name="Liu H."/>
            <person name="Zhou Y."/>
            <person name="Zhao J."/>
            <person name="Fang X."/>
            <person name="Li G."/>
            <person name="Fang L."/>
            <person name="Li Y."/>
            <person name="Liu D."/>
            <person name="Zheng H."/>
            <person name="Zhang Y."/>
            <person name="Qin N."/>
            <person name="Li Z."/>
            <person name="Yang G."/>
            <person name="Yang S."/>
            <person name="Bolund L."/>
            <person name="Kristiansen K."/>
            <person name="Zheng H."/>
            <person name="Li S."/>
            <person name="Zhang X."/>
            <person name="Yang H."/>
            <person name="Wang J."/>
            <person name="Sun R."/>
            <person name="Zhang B."/>
            <person name="Jiang S."/>
            <person name="Wang J."/>
            <person name="Du Y."/>
            <person name="Li S."/>
        </authorList>
    </citation>
    <scope>NUCLEOTIDE SEQUENCE [LARGE SCALE GENOMIC DNA]</scope>
    <source>
        <strain evidence="2">cv. 9930</strain>
    </source>
</reference>
<organism evidence="1 2">
    <name type="scientific">Cucumis sativus</name>
    <name type="common">Cucumber</name>
    <dbReference type="NCBI Taxonomy" id="3659"/>
    <lineage>
        <taxon>Eukaryota</taxon>
        <taxon>Viridiplantae</taxon>
        <taxon>Streptophyta</taxon>
        <taxon>Embryophyta</taxon>
        <taxon>Tracheophyta</taxon>
        <taxon>Spermatophyta</taxon>
        <taxon>Magnoliopsida</taxon>
        <taxon>eudicotyledons</taxon>
        <taxon>Gunneridae</taxon>
        <taxon>Pentapetalae</taxon>
        <taxon>rosids</taxon>
        <taxon>fabids</taxon>
        <taxon>Cucurbitales</taxon>
        <taxon>Cucurbitaceae</taxon>
        <taxon>Benincaseae</taxon>
        <taxon>Cucumis</taxon>
    </lineage>
</organism>
<reference evidence="1 2" key="2">
    <citation type="journal article" date="2009" name="PLoS ONE">
        <title>An integrated genetic and cytogenetic map of the cucumber genome.</title>
        <authorList>
            <person name="Ren Y."/>
            <person name="Zhang Z."/>
            <person name="Liu J."/>
            <person name="Staub J.E."/>
            <person name="Han Y."/>
            <person name="Cheng Z."/>
            <person name="Li X."/>
            <person name="Lu J."/>
            <person name="Miao H."/>
            <person name="Kang H."/>
            <person name="Xie B."/>
            <person name="Gu X."/>
            <person name="Wang X."/>
            <person name="Du Y."/>
            <person name="Jin W."/>
            <person name="Huang S."/>
        </authorList>
    </citation>
    <scope>NUCLEOTIDE SEQUENCE [LARGE SCALE GENOMIC DNA]</scope>
    <source>
        <strain evidence="2">cv. 9930</strain>
    </source>
</reference>
<dbReference type="Proteomes" id="UP000029981">
    <property type="component" value="Chromosome 5"/>
</dbReference>
<sequence>MEKSSVQAEEDDTFINKSMEEFPENVFDDSTIVEAIDSQPEIPNAIVQCEEALVEITTTSSNNNAVQSLAIQFPMPTIEAKSPVEEQTISLLMDNPDAEEEEAEK</sequence>
<reference evidence="1 2" key="3">
    <citation type="journal article" date="2010" name="BMC Genomics">
        <title>Transcriptome sequencing and comparative analysis of cucumber flowers with different sex types.</title>
        <authorList>
            <person name="Guo S."/>
            <person name="Zheng Y."/>
            <person name="Joung J.G."/>
            <person name="Liu S."/>
            <person name="Zhang Z."/>
            <person name="Crasta O.R."/>
            <person name="Sobral B.W."/>
            <person name="Xu Y."/>
            <person name="Huang S."/>
            <person name="Fei Z."/>
        </authorList>
    </citation>
    <scope>NUCLEOTIDE SEQUENCE [LARGE SCALE GENOMIC DNA]</scope>
    <source>
        <strain evidence="2">cv. 9930</strain>
    </source>
</reference>
<reference evidence="1 2" key="4">
    <citation type="journal article" date="2011" name="BMC Genomics">
        <title>RNA-Seq improves annotation of protein-coding genes in the cucumber genome.</title>
        <authorList>
            <person name="Li Z."/>
            <person name="Zhang Z."/>
            <person name="Yan P."/>
            <person name="Huang S."/>
            <person name="Fei Z."/>
            <person name="Lin K."/>
        </authorList>
    </citation>
    <scope>NUCLEOTIDE SEQUENCE [LARGE SCALE GENOMIC DNA]</scope>
    <source>
        <strain evidence="2">cv. 9930</strain>
    </source>
</reference>
<dbReference type="AlphaFoldDB" id="A0A0A0KIZ6"/>
<dbReference type="Gramene" id="KGN49705">
    <property type="protein sequence ID" value="KGN49705"/>
    <property type="gene ID" value="Csa_5G077240"/>
</dbReference>
<accession>A0A0A0KIZ6</accession>
<proteinExistence type="predicted"/>
<name>A0A0A0KIZ6_CUCSA</name>
<evidence type="ECO:0000313" key="1">
    <source>
        <dbReference type="EMBL" id="KGN49705.1"/>
    </source>
</evidence>
<evidence type="ECO:0000313" key="2">
    <source>
        <dbReference type="Proteomes" id="UP000029981"/>
    </source>
</evidence>
<gene>
    <name evidence="1" type="ORF">Csa_5G077240</name>
</gene>
<protein>
    <submittedName>
        <fullName evidence="1">Na/K-ATPase alpha 2 subunit</fullName>
    </submittedName>
</protein>